<evidence type="ECO:0000313" key="2">
    <source>
        <dbReference type="Proteomes" id="UP000076512"/>
    </source>
</evidence>
<dbReference type="Proteomes" id="UP000076512">
    <property type="component" value="Unassembled WGS sequence"/>
</dbReference>
<proteinExistence type="predicted"/>
<organism evidence="1 2">
    <name type="scientific">Nocardia terpenica</name>
    <dbReference type="NCBI Taxonomy" id="455432"/>
    <lineage>
        <taxon>Bacteria</taxon>
        <taxon>Bacillati</taxon>
        <taxon>Actinomycetota</taxon>
        <taxon>Actinomycetes</taxon>
        <taxon>Mycobacteriales</taxon>
        <taxon>Nocardiaceae</taxon>
        <taxon>Nocardia</taxon>
    </lineage>
</organism>
<evidence type="ECO:0000313" key="1">
    <source>
        <dbReference type="EMBL" id="KZM72268.1"/>
    </source>
</evidence>
<reference evidence="1 2" key="1">
    <citation type="submission" date="2016-04" db="EMBL/GenBank/DDBJ databases">
        <authorList>
            <person name="Evans L.H."/>
            <person name="Alamgir A."/>
            <person name="Owens N."/>
            <person name="Weber N.D."/>
            <person name="Virtaneva K."/>
            <person name="Barbian K."/>
            <person name="Babar A."/>
            <person name="Rosenke K."/>
        </authorList>
    </citation>
    <scope>NUCLEOTIDE SEQUENCE [LARGE SCALE GENOMIC DNA]</scope>
    <source>
        <strain evidence="1 2">IFM 0406</strain>
    </source>
</reference>
<comment type="caution">
    <text evidence="1">The sequence shown here is derived from an EMBL/GenBank/DDBJ whole genome shotgun (WGS) entry which is preliminary data.</text>
</comment>
<sequence>MTDNPLYDEPVFTQRDMFAIASAFAKIPDTGLLFPDKASIQRVPSPADIVGWLDRLAALRRQQILDDRTQKVYVMSVEYGEGESYEGYTSVHRTDAGAKTRLHQRVDQMGVGELFNLGELEYSISVLDLED</sequence>
<accession>A0A161XFQ8</accession>
<dbReference type="AlphaFoldDB" id="A0A161XFQ8"/>
<dbReference type="RefSeq" id="WP_067592744.1">
    <property type="nucleotide sequence ID" value="NZ_JABMCZ010000001.1"/>
</dbReference>
<dbReference type="STRING" id="455432.AWN90_36955"/>
<protein>
    <submittedName>
        <fullName evidence="1">Uncharacterized protein</fullName>
    </submittedName>
</protein>
<gene>
    <name evidence="1" type="ORF">AWN90_36955</name>
</gene>
<dbReference type="EMBL" id="LWGR01000009">
    <property type="protein sequence ID" value="KZM72268.1"/>
    <property type="molecule type" value="Genomic_DNA"/>
</dbReference>
<name>A0A161XFQ8_9NOCA</name>
<keyword evidence="2" id="KW-1185">Reference proteome</keyword>